<dbReference type="RefSeq" id="WP_377142006.1">
    <property type="nucleotide sequence ID" value="NZ_JBHSFI010000010.1"/>
</dbReference>
<name>A0ABV9HQX1_9MICO</name>
<sequence length="179" mass="18089">MTGYRVSPQGVDQTLARVRAEADGLGQALADVWTDVPGAGGGSQIVADALGGFVEAAQEDMRVVAERLESAPGAMVRAVAAILDGDEEMARTHAHGLSQAETFSSAPVGPPSGIQWPPGPVLPGSVLPGSGGSAYDASRFGARPSLLPSEPLGSGDSLPAFDLKRFSAAEPGIVPEADS</sequence>
<proteinExistence type="predicted"/>
<organism evidence="2 3">
    <name type="scientific">Promicromonospora alba</name>
    <dbReference type="NCBI Taxonomy" id="1616110"/>
    <lineage>
        <taxon>Bacteria</taxon>
        <taxon>Bacillati</taxon>
        <taxon>Actinomycetota</taxon>
        <taxon>Actinomycetes</taxon>
        <taxon>Micrococcales</taxon>
        <taxon>Promicromonosporaceae</taxon>
        <taxon>Promicromonospora</taxon>
    </lineage>
</organism>
<dbReference type="Pfam" id="PF20117">
    <property type="entry name" value="DUF6507"/>
    <property type="match status" value="1"/>
</dbReference>
<comment type="caution">
    <text evidence="2">The sequence shown here is derived from an EMBL/GenBank/DDBJ whole genome shotgun (WGS) entry which is preliminary data.</text>
</comment>
<dbReference type="Proteomes" id="UP001596011">
    <property type="component" value="Unassembled WGS sequence"/>
</dbReference>
<evidence type="ECO:0000313" key="2">
    <source>
        <dbReference type="EMBL" id="MFC4631938.1"/>
    </source>
</evidence>
<protein>
    <submittedName>
        <fullName evidence="2">DUF6507 family protein</fullName>
    </submittedName>
</protein>
<gene>
    <name evidence="2" type="ORF">ACFO6V_27105</name>
</gene>
<reference evidence="3" key="1">
    <citation type="journal article" date="2019" name="Int. J. Syst. Evol. Microbiol.">
        <title>The Global Catalogue of Microorganisms (GCM) 10K type strain sequencing project: providing services to taxonomists for standard genome sequencing and annotation.</title>
        <authorList>
            <consortium name="The Broad Institute Genomics Platform"/>
            <consortium name="The Broad Institute Genome Sequencing Center for Infectious Disease"/>
            <person name="Wu L."/>
            <person name="Ma J."/>
        </authorList>
    </citation>
    <scope>NUCLEOTIDE SEQUENCE [LARGE SCALE GENOMIC DNA]</scope>
    <source>
        <strain evidence="3">CCUG 42722</strain>
    </source>
</reference>
<accession>A0ABV9HQX1</accession>
<evidence type="ECO:0000313" key="3">
    <source>
        <dbReference type="Proteomes" id="UP001596011"/>
    </source>
</evidence>
<evidence type="ECO:0000256" key="1">
    <source>
        <dbReference type="SAM" id="MobiDB-lite"/>
    </source>
</evidence>
<dbReference type="EMBL" id="JBHSFI010000010">
    <property type="protein sequence ID" value="MFC4631938.1"/>
    <property type="molecule type" value="Genomic_DNA"/>
</dbReference>
<dbReference type="InterPro" id="IPR045436">
    <property type="entry name" value="DUF6507"/>
</dbReference>
<feature type="region of interest" description="Disordered" evidence="1">
    <location>
        <begin position="91"/>
        <end position="128"/>
    </location>
</feature>
<keyword evidence="3" id="KW-1185">Reference proteome</keyword>